<dbReference type="OrthoDB" id="9806408at2"/>
<evidence type="ECO:0000256" key="8">
    <source>
        <dbReference type="ARBA" id="ARBA00024069"/>
    </source>
</evidence>
<proteinExistence type="inferred from homology"/>
<keyword evidence="11" id="KW-0012">Acyltransferase</keyword>
<keyword evidence="7 10" id="KW-1208">Phospholipid metabolism</keyword>
<evidence type="ECO:0000256" key="1">
    <source>
        <dbReference type="ARBA" id="ARBA00001232"/>
    </source>
</evidence>
<dbReference type="GO" id="GO:0006633">
    <property type="term" value="P:fatty acid biosynthetic process"/>
    <property type="evidence" value="ECO:0007669"/>
    <property type="project" value="UniProtKB-UniRule"/>
</dbReference>
<evidence type="ECO:0000256" key="6">
    <source>
        <dbReference type="ARBA" id="ARBA00023209"/>
    </source>
</evidence>
<keyword evidence="6 10" id="KW-0594">Phospholipid biosynthesis</keyword>
<dbReference type="AlphaFoldDB" id="A0A1T5MFV2"/>
<dbReference type="Pfam" id="PF02504">
    <property type="entry name" value="FA_synthesis"/>
    <property type="match status" value="1"/>
</dbReference>
<evidence type="ECO:0000256" key="7">
    <source>
        <dbReference type="ARBA" id="ARBA00023264"/>
    </source>
</evidence>
<evidence type="ECO:0000313" key="11">
    <source>
        <dbReference type="EMBL" id="SKC87136.1"/>
    </source>
</evidence>
<dbReference type="EC" id="2.3.1.274" evidence="8 10"/>
<dbReference type="InterPro" id="IPR003664">
    <property type="entry name" value="FA_synthesis"/>
</dbReference>
<keyword evidence="4 10" id="KW-0808">Transferase</keyword>
<evidence type="ECO:0000256" key="2">
    <source>
        <dbReference type="ARBA" id="ARBA00022490"/>
    </source>
</evidence>
<sequence>MKIAIDAMGGDKAPGAIVEGCISSLKEIDSNIVLVGKEQIIKSELEKRTKDYRRIDIVNADEIISNEDKPVQAIRRKRNSSMAVGFKLLKKNEAEVFVSAGNTGALLAGASLRLGRIKGIDRPAIASIYPTKKGSSILIDAGANAECKPRNLYEFGVMGSAYLENVLNIRNPKVGIVNIGTEEGKGNKLINKSYDIMKSSNLNFYGNVEARDIPYGIVDVIVCDGFVGNVILKLTEGVAMSLMSMLKEVLTKDIFSKLSAIALKGGLKDFKSRLDYTEYGGAPLLGVKKPVIKAHGSSNGKAIKNAIKYGELFSQRGVIERIEEEINRMGADEFE</sequence>
<dbReference type="Proteomes" id="UP000190285">
    <property type="component" value="Unassembled WGS sequence"/>
</dbReference>
<accession>A0A1T5MFV2</accession>
<gene>
    <name evidence="10" type="primary">plsX</name>
    <name evidence="11" type="ORF">SAMN02194393_04648</name>
</gene>
<keyword evidence="2 10" id="KW-0963">Cytoplasm</keyword>
<dbReference type="EMBL" id="FUZT01000015">
    <property type="protein sequence ID" value="SKC87136.1"/>
    <property type="molecule type" value="Genomic_DNA"/>
</dbReference>
<dbReference type="SUPFAM" id="SSF53659">
    <property type="entry name" value="Isocitrate/Isopropylmalate dehydrogenase-like"/>
    <property type="match status" value="1"/>
</dbReference>
<dbReference type="PIRSF" id="PIRSF002465">
    <property type="entry name" value="Phsphlp_syn_PlsX"/>
    <property type="match status" value="1"/>
</dbReference>
<keyword evidence="5 10" id="KW-0443">Lipid metabolism</keyword>
<protein>
    <recommendedName>
        <fullName evidence="8 10">Phosphate acyltransferase</fullName>
        <ecNumber evidence="8 10">2.3.1.274</ecNumber>
    </recommendedName>
    <alternativeName>
        <fullName evidence="10">Acyl-ACP phosphotransacylase</fullName>
    </alternativeName>
    <alternativeName>
        <fullName evidence="10">Acyl-[acyl-carrier-protein]--phosphate acyltransferase</fullName>
    </alternativeName>
    <alternativeName>
        <fullName evidence="10">Phosphate-acyl-ACP acyltransferase</fullName>
    </alternativeName>
</protein>
<evidence type="ECO:0000256" key="3">
    <source>
        <dbReference type="ARBA" id="ARBA00022516"/>
    </source>
</evidence>
<dbReference type="UniPathway" id="UPA00085"/>
<reference evidence="11 12" key="1">
    <citation type="submission" date="2017-02" db="EMBL/GenBank/DDBJ databases">
        <authorList>
            <person name="Peterson S.W."/>
        </authorList>
    </citation>
    <scope>NUCLEOTIDE SEQUENCE [LARGE SCALE GENOMIC DNA]</scope>
    <source>
        <strain evidence="11 12">M1</strain>
    </source>
</reference>
<name>A0A1T5MFV2_9FIRM</name>
<dbReference type="PANTHER" id="PTHR30100:SF1">
    <property type="entry name" value="PHOSPHATE ACYLTRANSFERASE"/>
    <property type="match status" value="1"/>
</dbReference>
<comment type="pathway">
    <text evidence="10">Lipid metabolism; phospholipid metabolism.</text>
</comment>
<evidence type="ECO:0000256" key="4">
    <source>
        <dbReference type="ARBA" id="ARBA00022679"/>
    </source>
</evidence>
<evidence type="ECO:0000313" key="12">
    <source>
        <dbReference type="Proteomes" id="UP000190285"/>
    </source>
</evidence>
<comment type="similarity">
    <text evidence="10">Belongs to the PlsX family.</text>
</comment>
<keyword evidence="12" id="KW-1185">Reference proteome</keyword>
<dbReference type="GO" id="GO:0008654">
    <property type="term" value="P:phospholipid biosynthetic process"/>
    <property type="evidence" value="ECO:0007669"/>
    <property type="project" value="UniProtKB-KW"/>
</dbReference>
<dbReference type="GO" id="GO:0005737">
    <property type="term" value="C:cytoplasm"/>
    <property type="evidence" value="ECO:0007669"/>
    <property type="project" value="UniProtKB-SubCell"/>
</dbReference>
<comment type="subcellular location">
    <subcellularLocation>
        <location evidence="10">Cytoplasm</location>
    </subcellularLocation>
    <text evidence="10">Associated with the membrane possibly through PlsY.</text>
</comment>
<organism evidence="11 12">
    <name type="scientific">Maledivibacter halophilus</name>
    <dbReference type="NCBI Taxonomy" id="36842"/>
    <lineage>
        <taxon>Bacteria</taxon>
        <taxon>Bacillati</taxon>
        <taxon>Bacillota</taxon>
        <taxon>Clostridia</taxon>
        <taxon>Peptostreptococcales</taxon>
        <taxon>Caminicellaceae</taxon>
        <taxon>Maledivibacter</taxon>
    </lineage>
</organism>
<dbReference type="STRING" id="36842.SAMN02194393_04648"/>
<dbReference type="GO" id="GO:0043811">
    <property type="term" value="F:phosphate:acyl-[acyl carrier protein] acyltransferase activity"/>
    <property type="evidence" value="ECO:0007669"/>
    <property type="project" value="UniProtKB-UniRule"/>
</dbReference>
<dbReference type="PANTHER" id="PTHR30100">
    <property type="entry name" value="FATTY ACID/PHOSPHOLIPID SYNTHESIS PROTEIN PLSX"/>
    <property type="match status" value="1"/>
</dbReference>
<evidence type="ECO:0000256" key="5">
    <source>
        <dbReference type="ARBA" id="ARBA00023098"/>
    </source>
</evidence>
<evidence type="ECO:0000256" key="9">
    <source>
        <dbReference type="ARBA" id="ARBA00046608"/>
    </source>
</evidence>
<dbReference type="HAMAP" id="MF_00019">
    <property type="entry name" value="PlsX"/>
    <property type="match status" value="1"/>
</dbReference>
<dbReference type="RefSeq" id="WP_079495077.1">
    <property type="nucleotide sequence ID" value="NZ_FUZT01000015.1"/>
</dbReference>
<evidence type="ECO:0000256" key="10">
    <source>
        <dbReference type="HAMAP-Rule" id="MF_00019"/>
    </source>
</evidence>
<dbReference type="Gene3D" id="3.40.718.10">
    <property type="entry name" value="Isopropylmalate Dehydrogenase"/>
    <property type="match status" value="1"/>
</dbReference>
<dbReference type="NCBIfam" id="TIGR00182">
    <property type="entry name" value="plsX"/>
    <property type="match status" value="1"/>
</dbReference>
<keyword evidence="3 10" id="KW-0444">Lipid biosynthesis</keyword>
<comment type="function">
    <text evidence="10">Catalyzes the reversible formation of acyl-phosphate (acyl-PO(4)) from acyl-[acyl-carrier-protein] (acyl-ACP). This enzyme utilizes acyl-ACP as fatty acyl donor, but not acyl-CoA.</text>
</comment>
<comment type="subunit">
    <text evidence="9 10">Homodimer. Probably interacts with PlsY.</text>
</comment>
<comment type="catalytic activity">
    <reaction evidence="1 10">
        <text>a fatty acyl-[ACP] + phosphate = an acyl phosphate + holo-[ACP]</text>
        <dbReference type="Rhea" id="RHEA:42292"/>
        <dbReference type="Rhea" id="RHEA-COMP:9685"/>
        <dbReference type="Rhea" id="RHEA-COMP:14125"/>
        <dbReference type="ChEBI" id="CHEBI:43474"/>
        <dbReference type="ChEBI" id="CHEBI:59918"/>
        <dbReference type="ChEBI" id="CHEBI:64479"/>
        <dbReference type="ChEBI" id="CHEBI:138651"/>
        <dbReference type="EC" id="2.3.1.274"/>
    </reaction>
</comment>
<dbReference type="InterPro" id="IPR012281">
    <property type="entry name" value="Phospholipid_synth_PlsX-like"/>
</dbReference>